<protein>
    <submittedName>
        <fullName evidence="1">Uncharacterized protein</fullName>
    </submittedName>
</protein>
<evidence type="ECO:0000313" key="1">
    <source>
        <dbReference type="EMBL" id="KAH3815935.1"/>
    </source>
</evidence>
<reference evidence="1" key="2">
    <citation type="submission" date="2020-11" db="EMBL/GenBank/DDBJ databases">
        <authorList>
            <person name="McCartney M.A."/>
            <person name="Auch B."/>
            <person name="Kono T."/>
            <person name="Mallez S."/>
            <person name="Becker A."/>
            <person name="Gohl D.M."/>
            <person name="Silverstein K.A.T."/>
            <person name="Koren S."/>
            <person name="Bechman K.B."/>
            <person name="Herman A."/>
            <person name="Abrahante J.E."/>
            <person name="Garbe J."/>
        </authorList>
    </citation>
    <scope>NUCLEOTIDE SEQUENCE</scope>
    <source>
        <strain evidence="1">Duluth1</strain>
        <tissue evidence="1">Whole animal</tissue>
    </source>
</reference>
<reference evidence="1" key="1">
    <citation type="journal article" date="2019" name="bioRxiv">
        <title>The Genome of the Zebra Mussel, Dreissena polymorpha: A Resource for Invasive Species Research.</title>
        <authorList>
            <person name="McCartney M.A."/>
            <person name="Auch B."/>
            <person name="Kono T."/>
            <person name="Mallez S."/>
            <person name="Zhang Y."/>
            <person name="Obille A."/>
            <person name="Becker A."/>
            <person name="Abrahante J.E."/>
            <person name="Garbe J."/>
            <person name="Badalamenti J.P."/>
            <person name="Herman A."/>
            <person name="Mangelson H."/>
            <person name="Liachko I."/>
            <person name="Sullivan S."/>
            <person name="Sone E.D."/>
            <person name="Koren S."/>
            <person name="Silverstein K.A.T."/>
            <person name="Beckman K.B."/>
            <person name="Gohl D.M."/>
        </authorList>
    </citation>
    <scope>NUCLEOTIDE SEQUENCE</scope>
    <source>
        <strain evidence="1">Duluth1</strain>
        <tissue evidence="1">Whole animal</tissue>
    </source>
</reference>
<dbReference type="SUPFAM" id="SSF48726">
    <property type="entry name" value="Immunoglobulin"/>
    <property type="match status" value="1"/>
</dbReference>
<dbReference type="AlphaFoldDB" id="A0A9D4GF25"/>
<organism evidence="1 2">
    <name type="scientific">Dreissena polymorpha</name>
    <name type="common">Zebra mussel</name>
    <name type="synonym">Mytilus polymorpha</name>
    <dbReference type="NCBI Taxonomy" id="45954"/>
    <lineage>
        <taxon>Eukaryota</taxon>
        <taxon>Metazoa</taxon>
        <taxon>Spiralia</taxon>
        <taxon>Lophotrochozoa</taxon>
        <taxon>Mollusca</taxon>
        <taxon>Bivalvia</taxon>
        <taxon>Autobranchia</taxon>
        <taxon>Heteroconchia</taxon>
        <taxon>Euheterodonta</taxon>
        <taxon>Imparidentia</taxon>
        <taxon>Neoheterodontei</taxon>
        <taxon>Myida</taxon>
        <taxon>Dreissenoidea</taxon>
        <taxon>Dreissenidae</taxon>
        <taxon>Dreissena</taxon>
    </lineage>
</organism>
<name>A0A9D4GF25_DREPO</name>
<keyword evidence="2" id="KW-1185">Reference proteome</keyword>
<accession>A0A9D4GF25</accession>
<sequence>MARFQFRIRITKLTNSKTGVLVAQNMTFRMVTCVENGQYQLTASNTYSNDSSMINITIAKFEEHILGCPQPTFTWTHGNLSYSTGTKNISYTANTVYVSSFKDFGVYKLEIENNAGMYRTYFTLLADVWRVELIKVHLHMKFQSCKWKHFDFRANKHDAYGGRLTADG</sequence>
<dbReference type="Proteomes" id="UP000828390">
    <property type="component" value="Unassembled WGS sequence"/>
</dbReference>
<gene>
    <name evidence="1" type="ORF">DPMN_144474</name>
</gene>
<comment type="caution">
    <text evidence="1">The sequence shown here is derived from an EMBL/GenBank/DDBJ whole genome shotgun (WGS) entry which is preliminary data.</text>
</comment>
<dbReference type="EMBL" id="JAIWYP010000006">
    <property type="protein sequence ID" value="KAH3815935.1"/>
    <property type="molecule type" value="Genomic_DNA"/>
</dbReference>
<evidence type="ECO:0000313" key="2">
    <source>
        <dbReference type="Proteomes" id="UP000828390"/>
    </source>
</evidence>
<proteinExistence type="predicted"/>
<dbReference type="InterPro" id="IPR036179">
    <property type="entry name" value="Ig-like_dom_sf"/>
</dbReference>